<dbReference type="NCBIfam" id="TIGR00912">
    <property type="entry name" value="2A0309"/>
    <property type="match status" value="1"/>
</dbReference>
<feature type="transmembrane region" description="Helical" evidence="8">
    <location>
        <begin position="145"/>
        <end position="162"/>
    </location>
</feature>
<evidence type="ECO:0000256" key="6">
    <source>
        <dbReference type="ARBA" id="ARBA00022989"/>
    </source>
</evidence>
<evidence type="ECO:0000256" key="1">
    <source>
        <dbReference type="ARBA" id="ARBA00004141"/>
    </source>
</evidence>
<feature type="transmembrane region" description="Helical" evidence="8">
    <location>
        <begin position="80"/>
        <end position="105"/>
    </location>
</feature>
<evidence type="ECO:0000256" key="7">
    <source>
        <dbReference type="ARBA" id="ARBA00023136"/>
    </source>
</evidence>
<evidence type="ECO:0000256" key="8">
    <source>
        <dbReference type="SAM" id="Phobius"/>
    </source>
</evidence>
<keyword evidence="4" id="KW-0309">Germination</keyword>
<dbReference type="PANTHER" id="PTHR34975:SF2">
    <property type="entry name" value="SPORE GERMINATION PROTEIN A2"/>
    <property type="match status" value="1"/>
</dbReference>
<accession>A0ABS3N2Q2</accession>
<comment type="similarity">
    <text evidence="2">Belongs to the amino acid-polyamine-organocation (APC) superfamily. Spore germination protein (SGP) (TC 2.A.3.9) family.</text>
</comment>
<proteinExistence type="inferred from homology"/>
<feature type="transmembrane region" description="Helical" evidence="8">
    <location>
        <begin position="117"/>
        <end position="136"/>
    </location>
</feature>
<gene>
    <name evidence="9" type="ORF">I7822_12295</name>
</gene>
<dbReference type="PANTHER" id="PTHR34975">
    <property type="entry name" value="SPORE GERMINATION PROTEIN A2"/>
    <property type="match status" value="1"/>
</dbReference>
<evidence type="ECO:0000256" key="2">
    <source>
        <dbReference type="ARBA" id="ARBA00007998"/>
    </source>
</evidence>
<keyword evidence="5 8" id="KW-0812">Transmembrane</keyword>
<feature type="transmembrane region" description="Helical" evidence="8">
    <location>
        <begin position="340"/>
        <end position="358"/>
    </location>
</feature>
<dbReference type="InterPro" id="IPR004761">
    <property type="entry name" value="Spore_GerAB"/>
</dbReference>
<feature type="transmembrane region" description="Helical" evidence="8">
    <location>
        <begin position="12"/>
        <end position="34"/>
    </location>
</feature>
<evidence type="ECO:0000256" key="5">
    <source>
        <dbReference type="ARBA" id="ARBA00022692"/>
    </source>
</evidence>
<keyword evidence="7 8" id="KW-0472">Membrane</keyword>
<keyword evidence="6 8" id="KW-1133">Transmembrane helix</keyword>
<name>A0ABS3N2Q2_9BACI</name>
<feature type="transmembrane region" description="Helical" evidence="8">
    <location>
        <begin position="217"/>
        <end position="239"/>
    </location>
</feature>
<feature type="transmembrane region" description="Helical" evidence="8">
    <location>
        <begin position="182"/>
        <end position="205"/>
    </location>
</feature>
<dbReference type="EMBL" id="JAGDEL010000008">
    <property type="protein sequence ID" value="MBO1512450.1"/>
    <property type="molecule type" value="Genomic_DNA"/>
</dbReference>
<comment type="caution">
    <text evidence="9">The sequence shown here is derived from an EMBL/GenBank/DDBJ whole genome shotgun (WGS) entry which is preliminary data.</text>
</comment>
<reference evidence="9 10" key="1">
    <citation type="submission" date="2021-03" db="EMBL/GenBank/DDBJ databases">
        <title>Whole genome sequence of Metabacillus bambusae BG109.</title>
        <authorList>
            <person name="Jeong J.W."/>
        </authorList>
    </citation>
    <scope>NUCLEOTIDE SEQUENCE [LARGE SCALE GENOMIC DNA]</scope>
    <source>
        <strain evidence="9 10">BG109</strain>
    </source>
</reference>
<sequence length="366" mass="40450">MIEKGKISNIQAGMLAVTSLTIVGHLILLTVVISQARQDGWVSSIIGTILGLIGIIALVKLLQSFPGLTLIEILFQHFSWVGKVIGILYLVYFFVMTILATRLFAEAYKKIMVDTPLWAFVTIILLLTTFIVYSGLETLGRLNQVMLPVLVIIAIAVVFLTMGKEKDYSNLLPILGNGFTPVAKGSLSVMGWFGEFIIMSMIFPYVQQPKKLVKTGIVAAIITLVFFLGPITGPIAMFGPVEAAKMTLPTFSEVRYIVAGEVINRFDAIAILFWTVGLMIRISIFFYGVCLGTAQALKLTSYHPLVIPFAWLIGVGAILFAKNYAELKEFLFQTYVPLNLLIGVVIPLLLLLVTVFRFQKRKSMQS</sequence>
<dbReference type="Pfam" id="PF03845">
    <property type="entry name" value="Spore_permease"/>
    <property type="match status" value="1"/>
</dbReference>
<evidence type="ECO:0000256" key="3">
    <source>
        <dbReference type="ARBA" id="ARBA00022448"/>
    </source>
</evidence>
<comment type="subcellular location">
    <subcellularLocation>
        <location evidence="1">Membrane</location>
        <topology evidence="1">Multi-pass membrane protein</topology>
    </subcellularLocation>
</comment>
<protein>
    <submittedName>
        <fullName evidence="9">Endospore germination permease</fullName>
    </submittedName>
</protein>
<evidence type="ECO:0000256" key="4">
    <source>
        <dbReference type="ARBA" id="ARBA00022544"/>
    </source>
</evidence>
<keyword evidence="10" id="KW-1185">Reference proteome</keyword>
<dbReference type="Proteomes" id="UP000663981">
    <property type="component" value="Unassembled WGS sequence"/>
</dbReference>
<dbReference type="RefSeq" id="WP_207978503.1">
    <property type="nucleotide sequence ID" value="NZ_JAGDEL010000008.1"/>
</dbReference>
<dbReference type="Gene3D" id="1.20.1740.10">
    <property type="entry name" value="Amino acid/polyamine transporter I"/>
    <property type="match status" value="1"/>
</dbReference>
<keyword evidence="3" id="KW-0813">Transport</keyword>
<feature type="transmembrane region" description="Helical" evidence="8">
    <location>
        <begin position="302"/>
        <end position="320"/>
    </location>
</feature>
<evidence type="ECO:0000313" key="9">
    <source>
        <dbReference type="EMBL" id="MBO1512450.1"/>
    </source>
</evidence>
<organism evidence="9 10">
    <name type="scientific">Metabacillus bambusae</name>
    <dbReference type="NCBI Taxonomy" id="2795218"/>
    <lineage>
        <taxon>Bacteria</taxon>
        <taxon>Bacillati</taxon>
        <taxon>Bacillota</taxon>
        <taxon>Bacilli</taxon>
        <taxon>Bacillales</taxon>
        <taxon>Bacillaceae</taxon>
        <taxon>Metabacillus</taxon>
    </lineage>
</organism>
<feature type="transmembrane region" description="Helical" evidence="8">
    <location>
        <begin position="268"/>
        <end position="290"/>
    </location>
</feature>
<evidence type="ECO:0000313" key="10">
    <source>
        <dbReference type="Proteomes" id="UP000663981"/>
    </source>
</evidence>